<protein>
    <submittedName>
        <fullName evidence="13">Mechanosensitive ion channel</fullName>
    </submittedName>
</protein>
<sequence>MISSVPADSPTSLLPRWRWWPGILLSVLLMAAGPAVAQEAGSQGESAAGQAADAEAGSEAGGEGRYAGLLELLKDPAKRDELIAELERLSSGSGDSSGDSSEQAADASGVADGIASGLVGVVSGTVADMAGSLSRLAQGGLDVDWASVGQIAWRVIAALAIAYLVLVIGRRLLGGIWRRLDAYAQSATTRHRLLRTGVAVLASLALGVVVLAVAYVAAQASVWWLADGDETTGAVLGLALQAFIVVEVARLLVNTAFAPASPGLRLFQLSKTDSHFWSGWLSRVIWFSGYAGIMLVPAIERADRGDLANAVSWGVALVALVYTWSRLWKARGTVRGALVARGERSRQPVASWAFRLLGASWHWLAMIYATGVFVVAITRPGESLPFVAMATFNTVVIVGAAIFVAAMLTQWIGRGVPVPESLLQRMPTLQLRLNTYVPLILRIVRIVIGIVALFGVLSVWHLVDMFAWLASDGGRWLLAALIDISIVLIIALIVWLLATGLIEAKLNSDNGMPSARMETLLHLFRNAIAIALIIITAMIILSELGVNIGPLLAGAGVLGLAIGFGAQKMVQDVITGVFIQIENAINTGDVITVAGVTGTAERLSIRSVSIRDLSGTVHVIPFSSVDIVSNYMREYAFHKGEYGIAYRENIDDAIAQLKAAFDELAADPKFKDHILEPVEIPGVTALADSSVNIRVMIKTTPGDQWSVGRAYNRLVKMYFDKAGIEIPFPHTTMYFGVDKDGTAPPANLHLLKDESVEQDYETESDQRSRRGKKPDGPGGKVPAQDDVETPED</sequence>
<evidence type="ECO:0000259" key="11">
    <source>
        <dbReference type="Pfam" id="PF21088"/>
    </source>
</evidence>
<dbReference type="InterPro" id="IPR049278">
    <property type="entry name" value="MS_channel_C"/>
</dbReference>
<feature type="transmembrane region" description="Helical" evidence="8">
    <location>
        <begin position="193"/>
        <end position="218"/>
    </location>
</feature>
<dbReference type="Pfam" id="PF21088">
    <property type="entry name" value="MS_channel_1st"/>
    <property type="match status" value="1"/>
</dbReference>
<keyword evidence="6 8" id="KW-0472">Membrane</keyword>
<feature type="transmembrane region" description="Helical" evidence="8">
    <location>
        <begin position="311"/>
        <end position="328"/>
    </location>
</feature>
<feature type="transmembrane region" description="Helical" evidence="8">
    <location>
        <begin position="238"/>
        <end position="259"/>
    </location>
</feature>
<evidence type="ECO:0000256" key="6">
    <source>
        <dbReference type="ARBA" id="ARBA00023136"/>
    </source>
</evidence>
<evidence type="ECO:0000256" key="1">
    <source>
        <dbReference type="ARBA" id="ARBA00004651"/>
    </source>
</evidence>
<dbReference type="SUPFAM" id="SSF50182">
    <property type="entry name" value="Sm-like ribonucleoproteins"/>
    <property type="match status" value="1"/>
</dbReference>
<accession>A0ABZ0YXG5</accession>
<evidence type="ECO:0000313" key="14">
    <source>
        <dbReference type="Proteomes" id="UP001327459"/>
    </source>
</evidence>
<proteinExistence type="inferred from homology"/>
<feature type="domain" description="Mechanosensitive ion channel MscS" evidence="9">
    <location>
        <begin position="569"/>
        <end position="631"/>
    </location>
</feature>
<evidence type="ECO:0000313" key="13">
    <source>
        <dbReference type="EMBL" id="WQH15992.1"/>
    </source>
</evidence>
<feature type="domain" description="Moderate conductance mechanosensitive channel YbiO-like transmembrane helix 1" evidence="12">
    <location>
        <begin position="390"/>
        <end position="468"/>
    </location>
</feature>
<name>A0ABZ0YXG5_9GAMM</name>
<dbReference type="SUPFAM" id="SSF82689">
    <property type="entry name" value="Mechanosensitive channel protein MscS (YggB), C-terminal domain"/>
    <property type="match status" value="1"/>
</dbReference>
<feature type="transmembrane region" description="Helical" evidence="8">
    <location>
        <begin position="349"/>
        <end position="378"/>
    </location>
</feature>
<feature type="transmembrane region" description="Helical" evidence="8">
    <location>
        <begin position="476"/>
        <end position="502"/>
    </location>
</feature>
<evidence type="ECO:0000256" key="3">
    <source>
        <dbReference type="ARBA" id="ARBA00022475"/>
    </source>
</evidence>
<dbReference type="Gene3D" id="3.30.70.100">
    <property type="match status" value="1"/>
</dbReference>
<dbReference type="EMBL" id="CP140153">
    <property type="protein sequence ID" value="WQH15992.1"/>
    <property type="molecule type" value="Genomic_DNA"/>
</dbReference>
<evidence type="ECO:0000259" key="9">
    <source>
        <dbReference type="Pfam" id="PF00924"/>
    </source>
</evidence>
<keyword evidence="5 8" id="KW-1133">Transmembrane helix</keyword>
<evidence type="ECO:0000256" key="2">
    <source>
        <dbReference type="ARBA" id="ARBA00008017"/>
    </source>
</evidence>
<dbReference type="InterPro" id="IPR010920">
    <property type="entry name" value="LSM_dom_sf"/>
</dbReference>
<keyword evidence="4 8" id="KW-0812">Transmembrane</keyword>
<comment type="similarity">
    <text evidence="2">Belongs to the MscS (TC 1.A.23) family.</text>
</comment>
<reference evidence="13 14" key="1">
    <citation type="submission" date="2023-11" db="EMBL/GenBank/DDBJ databases">
        <title>MicrobeMod: A computational toolkit for identifying prokaryotic methylation and restriction-modification with nanopore sequencing.</title>
        <authorList>
            <person name="Crits-Christoph A."/>
            <person name="Kang S.C."/>
            <person name="Lee H."/>
            <person name="Ostrov N."/>
        </authorList>
    </citation>
    <scope>NUCLEOTIDE SEQUENCE [LARGE SCALE GENOMIC DNA]</scope>
    <source>
        <strain evidence="13 14">ATCC 49870</strain>
    </source>
</reference>
<evidence type="ECO:0000259" key="10">
    <source>
        <dbReference type="Pfam" id="PF21082"/>
    </source>
</evidence>
<evidence type="ECO:0000259" key="12">
    <source>
        <dbReference type="Pfam" id="PF25392"/>
    </source>
</evidence>
<feature type="transmembrane region" description="Helical" evidence="8">
    <location>
        <begin position="523"/>
        <end position="542"/>
    </location>
</feature>
<feature type="domain" description="Mechanosensitive ion channel MscS C-terminal" evidence="10">
    <location>
        <begin position="642"/>
        <end position="726"/>
    </location>
</feature>
<keyword evidence="3" id="KW-1003">Cell membrane</keyword>
<dbReference type="SUPFAM" id="SSF82861">
    <property type="entry name" value="Mechanosensitive channel protein MscS (YggB), transmembrane region"/>
    <property type="match status" value="1"/>
</dbReference>
<feature type="region of interest" description="Disordered" evidence="7">
    <location>
        <begin position="41"/>
        <end position="61"/>
    </location>
</feature>
<dbReference type="Proteomes" id="UP001327459">
    <property type="component" value="Chromosome"/>
</dbReference>
<comment type="subcellular location">
    <subcellularLocation>
        <location evidence="1">Cell membrane</location>
        <topology evidence="1">Multi-pass membrane protein</topology>
    </subcellularLocation>
</comment>
<dbReference type="InterPro" id="IPR011014">
    <property type="entry name" value="MscS_channel_TM-2"/>
</dbReference>
<evidence type="ECO:0000256" key="7">
    <source>
        <dbReference type="SAM" id="MobiDB-lite"/>
    </source>
</evidence>
<feature type="region of interest" description="Disordered" evidence="7">
    <location>
        <begin position="746"/>
        <end position="792"/>
    </location>
</feature>
<dbReference type="InterPro" id="IPR011066">
    <property type="entry name" value="MscS_channel_C_sf"/>
</dbReference>
<evidence type="ECO:0000256" key="5">
    <source>
        <dbReference type="ARBA" id="ARBA00022989"/>
    </source>
</evidence>
<feature type="transmembrane region" description="Helical" evidence="8">
    <location>
        <begin position="548"/>
        <end position="566"/>
    </location>
</feature>
<dbReference type="RefSeq" id="WP_322521013.1">
    <property type="nucleotide sequence ID" value="NZ_CP140153.1"/>
</dbReference>
<feature type="transmembrane region" description="Helical" evidence="8">
    <location>
        <begin position="280"/>
        <end position="299"/>
    </location>
</feature>
<dbReference type="InterPro" id="IPR045276">
    <property type="entry name" value="YbiO_bact"/>
</dbReference>
<dbReference type="Pfam" id="PF25392">
    <property type="entry name" value="MS_channel_TM1"/>
    <property type="match status" value="1"/>
</dbReference>
<dbReference type="InterPro" id="IPR049142">
    <property type="entry name" value="MS_channel_1st"/>
</dbReference>
<organism evidence="13 14">
    <name type="scientific">Guyparkeria halophila</name>
    <dbReference type="NCBI Taxonomy" id="47960"/>
    <lineage>
        <taxon>Bacteria</taxon>
        <taxon>Pseudomonadati</taxon>
        <taxon>Pseudomonadota</taxon>
        <taxon>Gammaproteobacteria</taxon>
        <taxon>Chromatiales</taxon>
        <taxon>Thioalkalibacteraceae</taxon>
        <taxon>Guyparkeria</taxon>
    </lineage>
</organism>
<evidence type="ECO:0000256" key="4">
    <source>
        <dbReference type="ARBA" id="ARBA00022692"/>
    </source>
</evidence>
<dbReference type="InterPro" id="IPR057485">
    <property type="entry name" value="YbiO-like_TM1"/>
</dbReference>
<dbReference type="PANTHER" id="PTHR30460">
    <property type="entry name" value="MODERATE CONDUCTANCE MECHANOSENSITIVE CHANNEL YBIO"/>
    <property type="match status" value="1"/>
</dbReference>
<feature type="transmembrane region" description="Helical" evidence="8">
    <location>
        <begin position="151"/>
        <end position="173"/>
    </location>
</feature>
<dbReference type="InterPro" id="IPR023408">
    <property type="entry name" value="MscS_beta-dom_sf"/>
</dbReference>
<dbReference type="PANTHER" id="PTHR30460:SF0">
    <property type="entry name" value="MODERATE CONDUCTANCE MECHANOSENSITIVE CHANNEL YBIO"/>
    <property type="match status" value="1"/>
</dbReference>
<dbReference type="InterPro" id="IPR006685">
    <property type="entry name" value="MscS_channel_2nd"/>
</dbReference>
<evidence type="ECO:0000256" key="8">
    <source>
        <dbReference type="SAM" id="Phobius"/>
    </source>
</evidence>
<gene>
    <name evidence="13" type="ORF">SR882_09540</name>
</gene>
<feature type="domain" description="Mechanosensitive ion channel transmembrane helices 2/3" evidence="11">
    <location>
        <begin position="527"/>
        <end position="567"/>
    </location>
</feature>
<feature type="transmembrane region" description="Helical" evidence="8">
    <location>
        <begin position="433"/>
        <end position="456"/>
    </location>
</feature>
<feature type="compositionally biased region" description="Low complexity" evidence="7">
    <location>
        <begin position="41"/>
        <end position="58"/>
    </location>
</feature>
<dbReference type="Pfam" id="PF21082">
    <property type="entry name" value="MS_channel_3rd"/>
    <property type="match status" value="1"/>
</dbReference>
<feature type="transmembrane region" description="Helical" evidence="8">
    <location>
        <begin position="384"/>
        <end position="412"/>
    </location>
</feature>
<dbReference type="Gene3D" id="1.10.287.1260">
    <property type="match status" value="1"/>
</dbReference>
<dbReference type="Pfam" id="PF00924">
    <property type="entry name" value="MS_channel_2nd"/>
    <property type="match status" value="1"/>
</dbReference>
<dbReference type="Gene3D" id="2.30.30.60">
    <property type="match status" value="1"/>
</dbReference>
<keyword evidence="14" id="KW-1185">Reference proteome</keyword>